<reference evidence="2 3" key="1">
    <citation type="submission" date="2022-03" db="EMBL/GenBank/DDBJ databases">
        <title>Isotopic signatures of nitrous oxide derived from detoxification processes.</title>
        <authorList>
            <person name="Behrendt U."/>
            <person name="Buchen C."/>
            <person name="Well R."/>
            <person name="Ulrich A."/>
            <person name="Rohe L."/>
            <person name="Kolb S."/>
            <person name="Schloter M."/>
            <person name="Horn M.A."/>
            <person name="Augustin J."/>
        </authorList>
    </citation>
    <scope>NUCLEOTIDE SEQUENCE [LARGE SCALE GENOMIC DNA]</scope>
    <source>
        <strain evidence="2 3">S4-C24</strain>
    </source>
</reference>
<evidence type="ECO:0000313" key="2">
    <source>
        <dbReference type="EMBL" id="UNK45646.1"/>
    </source>
</evidence>
<dbReference type="InterPro" id="IPR017972">
    <property type="entry name" value="Cyt_P450_CS"/>
</dbReference>
<dbReference type="Gene3D" id="1.10.630.10">
    <property type="entry name" value="Cytochrome P450"/>
    <property type="match status" value="1"/>
</dbReference>
<keyword evidence="3" id="KW-1185">Reference proteome</keyword>
<dbReference type="PANTHER" id="PTHR46696:SF1">
    <property type="entry name" value="CYTOCHROME P450 YJIB-RELATED"/>
    <property type="match status" value="1"/>
</dbReference>
<comment type="similarity">
    <text evidence="1">Belongs to the cytochrome P450 family.</text>
</comment>
<evidence type="ECO:0000313" key="3">
    <source>
        <dbReference type="Proteomes" id="UP000829069"/>
    </source>
</evidence>
<dbReference type="InterPro" id="IPR002397">
    <property type="entry name" value="Cyt_P450_B"/>
</dbReference>
<dbReference type="PROSITE" id="PS00086">
    <property type="entry name" value="CYTOCHROME_P450"/>
    <property type="match status" value="1"/>
</dbReference>
<name>A0ABY3WBD8_9MICC</name>
<dbReference type="EMBL" id="CP093326">
    <property type="protein sequence ID" value="UNK45646.1"/>
    <property type="molecule type" value="Genomic_DNA"/>
</dbReference>
<gene>
    <name evidence="2" type="ORF">MNQ99_17290</name>
</gene>
<proteinExistence type="inferred from homology"/>
<protein>
    <submittedName>
        <fullName evidence="2">Cytochrome P450</fullName>
    </submittedName>
</protein>
<organism evidence="2 3">
    <name type="scientific">Arthrobacter sulfonylureivorans</name>
    <dbReference type="NCBI Taxonomy" id="2486855"/>
    <lineage>
        <taxon>Bacteria</taxon>
        <taxon>Bacillati</taxon>
        <taxon>Actinomycetota</taxon>
        <taxon>Actinomycetes</taxon>
        <taxon>Micrococcales</taxon>
        <taxon>Micrococcaceae</taxon>
        <taxon>Arthrobacter</taxon>
    </lineage>
</organism>
<evidence type="ECO:0000256" key="1">
    <source>
        <dbReference type="ARBA" id="ARBA00010617"/>
    </source>
</evidence>
<dbReference type="PRINTS" id="PR00359">
    <property type="entry name" value="BP450"/>
</dbReference>
<accession>A0ABY3WBD8</accession>
<dbReference type="SUPFAM" id="SSF48264">
    <property type="entry name" value="Cytochrome P450"/>
    <property type="match status" value="1"/>
</dbReference>
<dbReference type="PANTHER" id="PTHR46696">
    <property type="entry name" value="P450, PUTATIVE (EUROFUNG)-RELATED"/>
    <property type="match status" value="1"/>
</dbReference>
<sequence length="363" mass="39154">MNQGTSYQIISDPEQVRQVLRRVDDFLPTNALTSVVPLSPAALRILSRSRFALPPVLASATGELHRTVRSVVAGFFTPAKVAAIGPRVRELTRKHAEAAAAELAHGPVDLAEAVGAHIPPVIMQELTGFQLPDPEVLKRWSRDSLELFWGWPDPQRQVELAETAAEFYIWLRAEVMASHGRDNLFGALHAAGLRTAEVCSLGYFLLIAGQETTALLIGTALYRALQDPGCWQALAAGGTGAPLVRRVLAEEPSVHTWRRAVPRDTVLDGTALPAGSEILLELAGHHPPDAGPTAYSLSFGYGLHRCLGARLAELETVLALEETARALPAIRLSGPEPDWLRLLSFQAPLSVTVEAAAPGRSNR</sequence>
<dbReference type="RefSeq" id="WP_241913837.1">
    <property type="nucleotide sequence ID" value="NZ_CP093326.1"/>
</dbReference>
<dbReference type="Proteomes" id="UP000829069">
    <property type="component" value="Chromosome"/>
</dbReference>
<dbReference type="InterPro" id="IPR036396">
    <property type="entry name" value="Cyt_P450_sf"/>
</dbReference>